<accession>A0A4Y2K4E5</accession>
<sequence>MLRHSERSSMAEEPCGKSPIIGTPVCPKTQLQDFAMTTMANQKATDVDVFLTFSSKSHPFSHFTAVTAASSSTAEDGGMKKIAAFKIRQDPKDAFFAWKEEQMFIAIHSPFVPVNPVMDGIAVQHGFEYDFHINLEEEHLQPHPYRTNCTNYDEEWAKNNRTGPRSQEMCKELCRLTFSRRCFGCETIRLTNINPRKACLESFSDEKVCTKEAEFEKLYRCKDRCKKACK</sequence>
<evidence type="ECO:0000313" key="3">
    <source>
        <dbReference type="Proteomes" id="UP000499080"/>
    </source>
</evidence>
<evidence type="ECO:0000256" key="1">
    <source>
        <dbReference type="SAM" id="MobiDB-lite"/>
    </source>
</evidence>
<dbReference type="OrthoDB" id="6436547at2759"/>
<evidence type="ECO:0000313" key="2">
    <source>
        <dbReference type="EMBL" id="GBM96718.1"/>
    </source>
</evidence>
<proteinExistence type="predicted"/>
<organism evidence="2 3">
    <name type="scientific">Araneus ventricosus</name>
    <name type="common">Orbweaver spider</name>
    <name type="synonym">Epeira ventricosa</name>
    <dbReference type="NCBI Taxonomy" id="182803"/>
    <lineage>
        <taxon>Eukaryota</taxon>
        <taxon>Metazoa</taxon>
        <taxon>Ecdysozoa</taxon>
        <taxon>Arthropoda</taxon>
        <taxon>Chelicerata</taxon>
        <taxon>Arachnida</taxon>
        <taxon>Araneae</taxon>
        <taxon>Araneomorphae</taxon>
        <taxon>Entelegynae</taxon>
        <taxon>Araneoidea</taxon>
        <taxon>Araneidae</taxon>
        <taxon>Araneus</taxon>
    </lineage>
</organism>
<feature type="compositionally biased region" description="Basic and acidic residues" evidence="1">
    <location>
        <begin position="1"/>
        <end position="10"/>
    </location>
</feature>
<keyword evidence="3" id="KW-1185">Reference proteome</keyword>
<feature type="region of interest" description="Disordered" evidence="1">
    <location>
        <begin position="1"/>
        <end position="22"/>
    </location>
</feature>
<dbReference type="EMBL" id="BGPR01004170">
    <property type="protein sequence ID" value="GBM96718.1"/>
    <property type="molecule type" value="Genomic_DNA"/>
</dbReference>
<reference evidence="2 3" key="1">
    <citation type="journal article" date="2019" name="Sci. Rep.">
        <title>Orb-weaving spider Araneus ventricosus genome elucidates the spidroin gene catalogue.</title>
        <authorList>
            <person name="Kono N."/>
            <person name="Nakamura H."/>
            <person name="Ohtoshi R."/>
            <person name="Moran D.A.P."/>
            <person name="Shinohara A."/>
            <person name="Yoshida Y."/>
            <person name="Fujiwara M."/>
            <person name="Mori M."/>
            <person name="Tomita M."/>
            <person name="Arakawa K."/>
        </authorList>
    </citation>
    <scope>NUCLEOTIDE SEQUENCE [LARGE SCALE GENOMIC DNA]</scope>
</reference>
<name>A0A4Y2K4E5_ARAVE</name>
<protein>
    <submittedName>
        <fullName evidence="2">Uncharacterized protein</fullName>
    </submittedName>
</protein>
<comment type="caution">
    <text evidence="2">The sequence shown here is derived from an EMBL/GenBank/DDBJ whole genome shotgun (WGS) entry which is preliminary data.</text>
</comment>
<dbReference type="Proteomes" id="UP000499080">
    <property type="component" value="Unassembled WGS sequence"/>
</dbReference>
<gene>
    <name evidence="2" type="ORF">AVEN_79647_1</name>
</gene>
<dbReference type="AlphaFoldDB" id="A0A4Y2K4E5"/>